<gene>
    <name evidence="2" type="ORF">KL86DPRO_11097</name>
</gene>
<organism evidence="2">
    <name type="scientific">uncultured delta proteobacterium</name>
    <dbReference type="NCBI Taxonomy" id="34034"/>
    <lineage>
        <taxon>Bacteria</taxon>
        <taxon>Deltaproteobacteria</taxon>
        <taxon>environmental samples</taxon>
    </lineage>
</organism>
<dbReference type="EMBL" id="FLUQ01000001">
    <property type="protein sequence ID" value="SBV96747.1"/>
    <property type="molecule type" value="Genomic_DNA"/>
</dbReference>
<sequence length="62" mass="6556">MILESTSSCVNGLAPPDENTAAVMPPPDRLSHGEGPVPARHGPEYSQKYQVRDVARAGSVIV</sequence>
<dbReference type="AlphaFoldDB" id="A0A212JBB6"/>
<name>A0A212JBB6_9DELT</name>
<protein>
    <submittedName>
        <fullName evidence="2">Uncharacterized protein</fullName>
    </submittedName>
</protein>
<feature type="compositionally biased region" description="Polar residues" evidence="1">
    <location>
        <begin position="1"/>
        <end position="10"/>
    </location>
</feature>
<proteinExistence type="predicted"/>
<evidence type="ECO:0000256" key="1">
    <source>
        <dbReference type="SAM" id="MobiDB-lite"/>
    </source>
</evidence>
<reference evidence="2" key="1">
    <citation type="submission" date="2016-04" db="EMBL/GenBank/DDBJ databases">
        <authorList>
            <person name="Evans L.H."/>
            <person name="Alamgir A."/>
            <person name="Owens N."/>
            <person name="Weber N.D."/>
            <person name="Virtaneva K."/>
            <person name="Barbian K."/>
            <person name="Babar A."/>
            <person name="Rosenke K."/>
        </authorList>
    </citation>
    <scope>NUCLEOTIDE SEQUENCE</scope>
    <source>
        <strain evidence="2">86</strain>
    </source>
</reference>
<accession>A0A212JBB6</accession>
<feature type="region of interest" description="Disordered" evidence="1">
    <location>
        <begin position="1"/>
        <end position="47"/>
    </location>
</feature>
<evidence type="ECO:0000313" key="2">
    <source>
        <dbReference type="EMBL" id="SBV96747.1"/>
    </source>
</evidence>